<sequence>MLPSSALARFRFLTHSREGCYEESSKHVSTNTQRCQDSHGRHPHHESFEINCRILNASSCSFHI</sequence>
<accession>A0A0A8Z6C1</accession>
<protein>
    <submittedName>
        <fullName evidence="1">Uncharacterized protein</fullName>
    </submittedName>
</protein>
<organism evidence="1">
    <name type="scientific">Arundo donax</name>
    <name type="common">Giant reed</name>
    <name type="synonym">Donax arundinaceus</name>
    <dbReference type="NCBI Taxonomy" id="35708"/>
    <lineage>
        <taxon>Eukaryota</taxon>
        <taxon>Viridiplantae</taxon>
        <taxon>Streptophyta</taxon>
        <taxon>Embryophyta</taxon>
        <taxon>Tracheophyta</taxon>
        <taxon>Spermatophyta</taxon>
        <taxon>Magnoliopsida</taxon>
        <taxon>Liliopsida</taxon>
        <taxon>Poales</taxon>
        <taxon>Poaceae</taxon>
        <taxon>PACMAD clade</taxon>
        <taxon>Arundinoideae</taxon>
        <taxon>Arundineae</taxon>
        <taxon>Arundo</taxon>
    </lineage>
</organism>
<dbReference type="AlphaFoldDB" id="A0A0A8Z6C1"/>
<reference evidence="1" key="1">
    <citation type="submission" date="2014-09" db="EMBL/GenBank/DDBJ databases">
        <authorList>
            <person name="Magalhaes I.L.F."/>
            <person name="Oliveira U."/>
            <person name="Santos F.R."/>
            <person name="Vidigal T.H.D.A."/>
            <person name="Brescovit A.D."/>
            <person name="Santos A.J."/>
        </authorList>
    </citation>
    <scope>NUCLEOTIDE SEQUENCE</scope>
    <source>
        <tissue evidence="1">Shoot tissue taken approximately 20 cm above the soil surface</tissue>
    </source>
</reference>
<dbReference type="EMBL" id="GBRH01263539">
    <property type="protein sequence ID" value="JAD34356.1"/>
    <property type="molecule type" value="Transcribed_RNA"/>
</dbReference>
<reference evidence="1" key="2">
    <citation type="journal article" date="2015" name="Data Brief">
        <title>Shoot transcriptome of the giant reed, Arundo donax.</title>
        <authorList>
            <person name="Barrero R.A."/>
            <person name="Guerrero F.D."/>
            <person name="Moolhuijzen P."/>
            <person name="Goolsby J.A."/>
            <person name="Tidwell J."/>
            <person name="Bellgard S.E."/>
            <person name="Bellgard M.I."/>
        </authorList>
    </citation>
    <scope>NUCLEOTIDE SEQUENCE</scope>
    <source>
        <tissue evidence="1">Shoot tissue taken approximately 20 cm above the soil surface</tissue>
    </source>
</reference>
<evidence type="ECO:0000313" key="1">
    <source>
        <dbReference type="EMBL" id="JAD34356.1"/>
    </source>
</evidence>
<proteinExistence type="predicted"/>
<name>A0A0A8Z6C1_ARUDO</name>